<proteinExistence type="predicted"/>
<dbReference type="Pfam" id="PF10604">
    <property type="entry name" value="Polyketide_cyc2"/>
    <property type="match status" value="1"/>
</dbReference>
<dbReference type="RefSeq" id="WP_200505210.1">
    <property type="nucleotide sequence ID" value="NZ_JAEHFX010000002.1"/>
</dbReference>
<dbReference type="Proteomes" id="UP000644147">
    <property type="component" value="Unassembled WGS sequence"/>
</dbReference>
<evidence type="ECO:0000313" key="2">
    <source>
        <dbReference type="Proteomes" id="UP000644147"/>
    </source>
</evidence>
<dbReference type="Gene3D" id="3.30.530.20">
    <property type="match status" value="1"/>
</dbReference>
<dbReference type="InterPro" id="IPR019587">
    <property type="entry name" value="Polyketide_cyclase/dehydratase"/>
</dbReference>
<dbReference type="EMBL" id="JAEHFX010000002">
    <property type="protein sequence ID" value="MBK0402465.1"/>
    <property type="molecule type" value="Genomic_DNA"/>
</dbReference>
<evidence type="ECO:0000313" key="1">
    <source>
        <dbReference type="EMBL" id="MBK0402465.1"/>
    </source>
</evidence>
<dbReference type="InterPro" id="IPR023393">
    <property type="entry name" value="START-like_dom_sf"/>
</dbReference>
<gene>
    <name evidence="1" type="ORF">I5M27_05675</name>
</gene>
<reference evidence="1 2" key="1">
    <citation type="submission" date="2020-12" db="EMBL/GenBank/DDBJ databases">
        <title>Bacterial novel species Adhaeribacter sp. BT258 isolated from soil.</title>
        <authorList>
            <person name="Jung H.-Y."/>
        </authorList>
    </citation>
    <scope>NUCLEOTIDE SEQUENCE [LARGE SCALE GENOMIC DNA]</scope>
    <source>
        <strain evidence="1 2">BT258</strain>
    </source>
</reference>
<accession>A0ABS1BZC9</accession>
<protein>
    <submittedName>
        <fullName evidence="1">SRPBCC family protein</fullName>
    </submittedName>
</protein>
<keyword evidence="2" id="KW-1185">Reference proteome</keyword>
<dbReference type="CDD" id="cd07812">
    <property type="entry name" value="SRPBCC"/>
    <property type="match status" value="1"/>
</dbReference>
<organism evidence="1 2">
    <name type="scientific">Adhaeribacter terrigena</name>
    <dbReference type="NCBI Taxonomy" id="2793070"/>
    <lineage>
        <taxon>Bacteria</taxon>
        <taxon>Pseudomonadati</taxon>
        <taxon>Bacteroidota</taxon>
        <taxon>Cytophagia</taxon>
        <taxon>Cytophagales</taxon>
        <taxon>Hymenobacteraceae</taxon>
        <taxon>Adhaeribacter</taxon>
    </lineage>
</organism>
<name>A0ABS1BZC9_9BACT</name>
<sequence>MKYTNEIIINLPRPRVIALFEDPANMKHWQPGFQSMEHISGTPGQEGAKSRLKYKMGSREIEMIETITRNNLPDSFDGIYEAKGVHNLMFNRFIPLSENQTKWISDTEFEFSGFMKLMGWLMPGVFKKQSQQYLDKFKAFAESQK</sequence>
<dbReference type="SUPFAM" id="SSF55961">
    <property type="entry name" value="Bet v1-like"/>
    <property type="match status" value="1"/>
</dbReference>
<comment type="caution">
    <text evidence="1">The sequence shown here is derived from an EMBL/GenBank/DDBJ whole genome shotgun (WGS) entry which is preliminary data.</text>
</comment>